<name>W4G3B4_APHAT</name>
<dbReference type="OrthoDB" id="10047893at2759"/>
<feature type="compositionally biased region" description="Basic residues" evidence="1">
    <location>
        <begin position="11"/>
        <end position="25"/>
    </location>
</feature>
<evidence type="ECO:0000256" key="1">
    <source>
        <dbReference type="SAM" id="MobiDB-lite"/>
    </source>
</evidence>
<dbReference type="EMBL" id="KI913145">
    <property type="protein sequence ID" value="ETV74170.1"/>
    <property type="molecule type" value="Genomic_DNA"/>
</dbReference>
<dbReference type="VEuPathDB" id="FungiDB:H257_11136"/>
<accession>W4G3B4</accession>
<organism evidence="2">
    <name type="scientific">Aphanomyces astaci</name>
    <name type="common">Crayfish plague agent</name>
    <dbReference type="NCBI Taxonomy" id="112090"/>
    <lineage>
        <taxon>Eukaryota</taxon>
        <taxon>Sar</taxon>
        <taxon>Stramenopiles</taxon>
        <taxon>Oomycota</taxon>
        <taxon>Saprolegniomycetes</taxon>
        <taxon>Saprolegniales</taxon>
        <taxon>Verrucalvaceae</taxon>
        <taxon>Aphanomyces</taxon>
    </lineage>
</organism>
<proteinExistence type="predicted"/>
<dbReference type="RefSeq" id="XP_009836276.1">
    <property type="nucleotide sequence ID" value="XM_009837974.1"/>
</dbReference>
<gene>
    <name evidence="2" type="ORF">H257_11136</name>
</gene>
<dbReference type="GeneID" id="20813132"/>
<sequence>MDEEMTDVRGARPHGHPVSKGGRKKLPEKFLYAHVTYKKRQAVIDSFDAVGMASTLDKHFHHLHKVQRETARKKVYAWTKQREHIKAKALNPRTAHQKCSRELGMGTTLPREAEEQLARWVASM</sequence>
<feature type="region of interest" description="Disordered" evidence="1">
    <location>
        <begin position="1"/>
        <end position="25"/>
    </location>
</feature>
<dbReference type="AlphaFoldDB" id="W4G3B4"/>
<reference evidence="2" key="1">
    <citation type="submission" date="2013-12" db="EMBL/GenBank/DDBJ databases">
        <title>The Genome Sequence of Aphanomyces astaci APO3.</title>
        <authorList>
            <consortium name="The Broad Institute Genomics Platform"/>
            <person name="Russ C."/>
            <person name="Tyler B."/>
            <person name="van West P."/>
            <person name="Dieguez-Uribeondo J."/>
            <person name="Young S.K."/>
            <person name="Zeng Q."/>
            <person name="Gargeya S."/>
            <person name="Fitzgerald M."/>
            <person name="Abouelleil A."/>
            <person name="Alvarado L."/>
            <person name="Chapman S.B."/>
            <person name="Gainer-Dewar J."/>
            <person name="Goldberg J."/>
            <person name="Griggs A."/>
            <person name="Gujja S."/>
            <person name="Hansen M."/>
            <person name="Howarth C."/>
            <person name="Imamovic A."/>
            <person name="Ireland A."/>
            <person name="Larimer J."/>
            <person name="McCowan C."/>
            <person name="Murphy C."/>
            <person name="Pearson M."/>
            <person name="Poon T.W."/>
            <person name="Priest M."/>
            <person name="Roberts A."/>
            <person name="Saif S."/>
            <person name="Shea T."/>
            <person name="Sykes S."/>
            <person name="Wortman J."/>
            <person name="Nusbaum C."/>
            <person name="Birren B."/>
        </authorList>
    </citation>
    <scope>NUCLEOTIDE SEQUENCE [LARGE SCALE GENOMIC DNA]</scope>
    <source>
        <strain evidence="2">APO3</strain>
    </source>
</reference>
<feature type="compositionally biased region" description="Basic and acidic residues" evidence="1">
    <location>
        <begin position="1"/>
        <end position="10"/>
    </location>
</feature>
<evidence type="ECO:0000313" key="2">
    <source>
        <dbReference type="EMBL" id="ETV74170.1"/>
    </source>
</evidence>
<protein>
    <submittedName>
        <fullName evidence="2">Uncharacterized protein</fullName>
    </submittedName>
</protein>